<evidence type="ECO:0000313" key="1">
    <source>
        <dbReference type="EMBL" id="AVY93919.1"/>
    </source>
</evidence>
<dbReference type="EMBL" id="CP028519">
    <property type="protein sequence ID" value="AVY93919.1"/>
    <property type="molecule type" value="Genomic_DNA"/>
</dbReference>
<gene>
    <name evidence="1" type="ORF">DAI18_07580</name>
</gene>
<sequence length="237" mass="23437">MGCLAGLGLSAPALAAEPLRITEVGNDMLANMRGKYVAPGQIVSFGLEMVTSWQTQAGDTQSAAVKFAASQGNGFLPTITVYQSGNKGGAAAAAGTGTVVQTDLSTVKGVSQGIQIAGDGNRVGNGIGVEVGPAGTTAPGLTAGMTQVGTLSASGTTTLQAGNVLAALQSGRLSLSMAVAGQGTAQQGIGNGNLSQQTAVISSHNQVTNLARLTVNIDAASLRSSTVPLVNLMRGIQ</sequence>
<evidence type="ECO:0000313" key="2">
    <source>
        <dbReference type="Proteomes" id="UP000244173"/>
    </source>
</evidence>
<name>A0A2S0P948_9NEIS</name>
<organism evidence="1 2">
    <name type="scientific">Microvirgula aerodenitrificans</name>
    <dbReference type="NCBI Taxonomy" id="57480"/>
    <lineage>
        <taxon>Bacteria</taxon>
        <taxon>Pseudomonadati</taxon>
        <taxon>Pseudomonadota</taxon>
        <taxon>Betaproteobacteria</taxon>
        <taxon>Neisseriales</taxon>
        <taxon>Aquaspirillaceae</taxon>
        <taxon>Microvirgula</taxon>
    </lineage>
</organism>
<evidence type="ECO:0008006" key="3">
    <source>
        <dbReference type="Google" id="ProtNLM"/>
    </source>
</evidence>
<dbReference type="KEGG" id="maer:DAI18_07580"/>
<reference evidence="1 2" key="1">
    <citation type="submission" date="2018-04" db="EMBL/GenBank/DDBJ databases">
        <title>Denitrifier Microvirgula.</title>
        <authorList>
            <person name="Anderson E."/>
            <person name="Jang J."/>
            <person name="Ishii S."/>
        </authorList>
    </citation>
    <scope>NUCLEOTIDE SEQUENCE [LARGE SCALE GENOMIC DNA]</scope>
    <source>
        <strain evidence="1 2">BE2.4</strain>
    </source>
</reference>
<dbReference type="AlphaFoldDB" id="A0A2S0P948"/>
<proteinExistence type="predicted"/>
<accession>A0A2S0P948</accession>
<dbReference type="STRING" id="1122240.GCA_000620105_02425"/>
<protein>
    <recommendedName>
        <fullName evidence="3">Fap system outer membrane protein</fullName>
    </recommendedName>
</protein>
<keyword evidence="2" id="KW-1185">Reference proteome</keyword>
<dbReference type="Proteomes" id="UP000244173">
    <property type="component" value="Chromosome"/>
</dbReference>